<comment type="caution">
    <text evidence="2">The sequence shown here is derived from an EMBL/GenBank/DDBJ whole genome shotgun (WGS) entry which is preliminary data.</text>
</comment>
<evidence type="ECO:0000313" key="2">
    <source>
        <dbReference type="EMBL" id="KAJ8491139.1"/>
    </source>
</evidence>
<accession>A0AAV8PHH2</accession>
<feature type="transmembrane region" description="Helical" evidence="1">
    <location>
        <begin position="26"/>
        <end position="43"/>
    </location>
</feature>
<name>A0AAV8PHH2_ENSVE</name>
<dbReference type="AlphaFoldDB" id="A0AAV8PHH2"/>
<organism evidence="2 3">
    <name type="scientific">Ensete ventricosum</name>
    <name type="common">Abyssinian banana</name>
    <name type="synonym">Musa ensete</name>
    <dbReference type="NCBI Taxonomy" id="4639"/>
    <lineage>
        <taxon>Eukaryota</taxon>
        <taxon>Viridiplantae</taxon>
        <taxon>Streptophyta</taxon>
        <taxon>Embryophyta</taxon>
        <taxon>Tracheophyta</taxon>
        <taxon>Spermatophyta</taxon>
        <taxon>Magnoliopsida</taxon>
        <taxon>Liliopsida</taxon>
        <taxon>Zingiberales</taxon>
        <taxon>Musaceae</taxon>
        <taxon>Ensete</taxon>
    </lineage>
</organism>
<dbReference type="Proteomes" id="UP001222027">
    <property type="component" value="Unassembled WGS sequence"/>
</dbReference>
<dbReference type="EMBL" id="JAQQAF010000004">
    <property type="protein sequence ID" value="KAJ8491139.1"/>
    <property type="molecule type" value="Genomic_DNA"/>
</dbReference>
<reference evidence="2 3" key="1">
    <citation type="submission" date="2022-12" db="EMBL/GenBank/DDBJ databases">
        <title>Chromosome-scale assembly of the Ensete ventricosum genome.</title>
        <authorList>
            <person name="Dussert Y."/>
            <person name="Stocks J."/>
            <person name="Wendawek A."/>
            <person name="Woldeyes F."/>
            <person name="Nichols R.A."/>
            <person name="Borrell J.S."/>
        </authorList>
    </citation>
    <scope>NUCLEOTIDE SEQUENCE [LARGE SCALE GENOMIC DNA]</scope>
    <source>
        <strain evidence="3">cv. Maze</strain>
        <tissue evidence="2">Seeds</tissue>
    </source>
</reference>
<keyword evidence="3" id="KW-1185">Reference proteome</keyword>
<evidence type="ECO:0000256" key="1">
    <source>
        <dbReference type="SAM" id="Phobius"/>
    </source>
</evidence>
<keyword evidence="1" id="KW-0812">Transmembrane</keyword>
<protein>
    <submittedName>
        <fullName evidence="2">Uncharacterized protein</fullName>
    </submittedName>
</protein>
<keyword evidence="1" id="KW-0472">Membrane</keyword>
<sequence length="80" mass="8758">MAAVLLSAVLVFGISSSHIPSIAASILLYLYVLIEAILLYHPATCIIRCRRKRVAVVVGLCYLKPRAQNVMAETPYDSPL</sequence>
<keyword evidence="1" id="KW-1133">Transmembrane helix</keyword>
<proteinExistence type="predicted"/>
<evidence type="ECO:0000313" key="3">
    <source>
        <dbReference type="Proteomes" id="UP001222027"/>
    </source>
</evidence>
<gene>
    <name evidence="2" type="ORF">OPV22_012860</name>
</gene>